<feature type="compositionally biased region" description="Basic residues" evidence="1">
    <location>
        <begin position="299"/>
        <end position="311"/>
    </location>
</feature>
<keyword evidence="3" id="KW-1185">Reference proteome</keyword>
<feature type="compositionally biased region" description="Basic and acidic residues" evidence="1">
    <location>
        <begin position="312"/>
        <end position="329"/>
    </location>
</feature>
<protein>
    <submittedName>
        <fullName evidence="2">Uncharacterized protein</fullName>
    </submittedName>
</protein>
<feature type="region of interest" description="Disordered" evidence="1">
    <location>
        <begin position="266"/>
        <end position="343"/>
    </location>
</feature>
<feature type="region of interest" description="Disordered" evidence="1">
    <location>
        <begin position="1"/>
        <end position="27"/>
    </location>
</feature>
<accession>A0AAD1U8C5</accession>
<name>A0AAD1U8C5_EUPCR</name>
<dbReference type="AlphaFoldDB" id="A0AAD1U8C5"/>
<reference evidence="2" key="1">
    <citation type="submission" date="2023-07" db="EMBL/GenBank/DDBJ databases">
        <authorList>
            <consortium name="AG Swart"/>
            <person name="Singh M."/>
            <person name="Singh A."/>
            <person name="Seah K."/>
            <person name="Emmerich C."/>
        </authorList>
    </citation>
    <scope>NUCLEOTIDE SEQUENCE</scope>
    <source>
        <strain evidence="2">DP1</strain>
    </source>
</reference>
<organism evidence="2 3">
    <name type="scientific">Euplotes crassus</name>
    <dbReference type="NCBI Taxonomy" id="5936"/>
    <lineage>
        <taxon>Eukaryota</taxon>
        <taxon>Sar</taxon>
        <taxon>Alveolata</taxon>
        <taxon>Ciliophora</taxon>
        <taxon>Intramacronucleata</taxon>
        <taxon>Spirotrichea</taxon>
        <taxon>Hypotrichia</taxon>
        <taxon>Euplotida</taxon>
        <taxon>Euplotidae</taxon>
        <taxon>Moneuplotes</taxon>
    </lineage>
</organism>
<evidence type="ECO:0000313" key="3">
    <source>
        <dbReference type="Proteomes" id="UP001295684"/>
    </source>
</evidence>
<gene>
    <name evidence="2" type="ORF">ECRASSUSDP1_LOCUS3461</name>
</gene>
<feature type="region of interest" description="Disordered" evidence="1">
    <location>
        <begin position="379"/>
        <end position="422"/>
    </location>
</feature>
<evidence type="ECO:0000313" key="2">
    <source>
        <dbReference type="EMBL" id="CAI2362139.1"/>
    </source>
</evidence>
<evidence type="ECO:0000256" key="1">
    <source>
        <dbReference type="SAM" id="MobiDB-lite"/>
    </source>
</evidence>
<dbReference type="Proteomes" id="UP001295684">
    <property type="component" value="Unassembled WGS sequence"/>
</dbReference>
<feature type="compositionally biased region" description="Basic and acidic residues" evidence="1">
    <location>
        <begin position="9"/>
        <end position="27"/>
    </location>
</feature>
<feature type="compositionally biased region" description="Basic and acidic residues" evidence="1">
    <location>
        <begin position="410"/>
        <end position="422"/>
    </location>
</feature>
<sequence length="600" mass="69383">METEQLRTNGKETLSKGKNQIKQEKTGSKTQNIEFLGGRTINAEIGYHRQKILSQKLPKNPTCENIPEFPWQERWLRGYEYEFILKNYKLYCSKYGFTYHSKHPMSIYSKPIPGSIYFIENMHLRKFGFPRIDGFEKKIKWKKMNFTTNLPKIDPQVKYLVATGKLRSECYRMHVVVLASRYSRDHGLLDVSKIMEEEDPLRIILCHTMKLGKGNSKRACAKNKRYLKNDLDLGQEDLELDIDGIVNKFKEAMQIKSKLKLPINKQKVKKRELSESQSEDESSSSESICSAPSPGPIARRTRSLVKSRVKTKPKEEAKDFSKVKEESKSNPHNSIDSRSSEKTDENLLVKTIKDSIRLERKKPADQKFTLSFAKVKELKDEEKPKKQGSTRNVNRRQCGRSSSESQSQSQDRDHRGRNEDKSCLLQVHPDELLIEEDVYSNDSGDSESMSEDCRQISDAEFQKSVEKPVRVDLESSIHTESACFDSLGLSKSLSSNKNYILPDCSQYRQYLKGNKLLSHFYRFIKDKDKELANMIGPNLAMYTSPPCLCENDPSRECKFIRVKTSPNCLNLSQVPFQELCMEDQEIDDCEFLEDPNYLQK</sequence>
<proteinExistence type="predicted"/>
<comment type="caution">
    <text evidence="2">The sequence shown here is derived from an EMBL/GenBank/DDBJ whole genome shotgun (WGS) entry which is preliminary data.</text>
</comment>
<dbReference type="EMBL" id="CAMPGE010003310">
    <property type="protein sequence ID" value="CAI2362139.1"/>
    <property type="molecule type" value="Genomic_DNA"/>
</dbReference>
<feature type="compositionally biased region" description="Low complexity" evidence="1">
    <location>
        <begin position="399"/>
        <end position="409"/>
    </location>
</feature>